<dbReference type="RefSeq" id="XP_005789537.1">
    <property type="nucleotide sequence ID" value="XM_005789480.1"/>
</dbReference>
<dbReference type="SUPFAM" id="SSF53448">
    <property type="entry name" value="Nucleotide-diphospho-sugar transferases"/>
    <property type="match status" value="1"/>
</dbReference>
<reference evidence="17" key="2">
    <citation type="submission" date="2024-10" db="UniProtKB">
        <authorList>
            <consortium name="EnsemblProtists"/>
        </authorList>
    </citation>
    <scope>IDENTIFICATION</scope>
</reference>
<keyword evidence="6" id="KW-0808">Transferase</keyword>
<dbReference type="Proteomes" id="UP000013827">
    <property type="component" value="Unassembled WGS sequence"/>
</dbReference>
<protein>
    <recommendedName>
        <fullName evidence="14">alpha-1,3-mannosyl-glycoprotein 2-beta-N-acetylglucosaminyltransferase</fullName>
        <ecNumber evidence="14">2.4.1.101</ecNumber>
    </recommendedName>
    <alternativeName>
        <fullName evidence="15">N-glycosyl-oligosaccharide-glycoprotein N-acetylglucosaminyltransferase I</fullName>
    </alternativeName>
</protein>
<dbReference type="STRING" id="2903.R1DNE6"/>
<keyword evidence="13" id="KW-0464">Manganese</keyword>
<dbReference type="InterPro" id="IPR029044">
    <property type="entry name" value="Nucleotide-diphossugar_trans"/>
</dbReference>
<dbReference type="HOGENOM" id="CLU_022150_1_1_1"/>
<keyword evidence="7" id="KW-0812">Transmembrane</keyword>
<keyword evidence="9" id="KW-0735">Signal-anchor</keyword>
<evidence type="ECO:0000256" key="12">
    <source>
        <dbReference type="ARBA" id="ARBA00023136"/>
    </source>
</evidence>
<dbReference type="UniPathway" id="UPA00378"/>
<comment type="pathway">
    <text evidence="3">Protein modification; protein glycosylation.</text>
</comment>
<evidence type="ECO:0000256" key="9">
    <source>
        <dbReference type="ARBA" id="ARBA00022968"/>
    </source>
</evidence>
<evidence type="ECO:0000256" key="8">
    <source>
        <dbReference type="ARBA" id="ARBA00022723"/>
    </source>
</evidence>
<evidence type="ECO:0000256" key="6">
    <source>
        <dbReference type="ARBA" id="ARBA00022679"/>
    </source>
</evidence>
<evidence type="ECO:0000313" key="18">
    <source>
        <dbReference type="Proteomes" id="UP000013827"/>
    </source>
</evidence>
<dbReference type="EC" id="2.4.1.101" evidence="14"/>
<dbReference type="PANTHER" id="PTHR10468:SF0">
    <property type="entry name" value="ALPHA-1,3-MANNOSYL-GLYCOPROTEIN 2-BETA-N-ACETYLGLUCOSAMINYLTRANSFERASE"/>
    <property type="match status" value="1"/>
</dbReference>
<evidence type="ECO:0000256" key="5">
    <source>
        <dbReference type="ARBA" id="ARBA00022676"/>
    </source>
</evidence>
<evidence type="ECO:0000256" key="11">
    <source>
        <dbReference type="ARBA" id="ARBA00023034"/>
    </source>
</evidence>
<comment type="similarity">
    <text evidence="4">Belongs to the glycosyltransferase 13 family.</text>
</comment>
<dbReference type="GeneID" id="17282380"/>
<dbReference type="Gene3D" id="3.10.180.20">
    <property type="entry name" value="N-Acetylglucosaminyltransferase I, Domain 2"/>
    <property type="match status" value="1"/>
</dbReference>
<keyword evidence="5" id="KW-0328">Glycosyltransferase</keyword>
<keyword evidence="11" id="KW-0333">Golgi apparatus</keyword>
<dbReference type="EnsemblProtists" id="EOD37108">
    <property type="protein sequence ID" value="EOD37108"/>
    <property type="gene ID" value="EMIHUDRAFT_252190"/>
</dbReference>
<dbReference type="InterPro" id="IPR004139">
    <property type="entry name" value="Glyco_trans_13"/>
</dbReference>
<dbReference type="KEGG" id="ehx:EMIHUDRAFT_252190"/>
<evidence type="ECO:0000256" key="14">
    <source>
        <dbReference type="ARBA" id="ARBA00038949"/>
    </source>
</evidence>
<comment type="subcellular location">
    <subcellularLocation>
        <location evidence="2">Golgi apparatus membrane</location>
        <topology evidence="2">Single-pass type II membrane protein</topology>
    </subcellularLocation>
</comment>
<proteinExistence type="inferred from homology"/>
<evidence type="ECO:0000256" key="1">
    <source>
        <dbReference type="ARBA" id="ARBA00001936"/>
    </source>
</evidence>
<name>A0A0D3KMX3_EMIH1</name>
<keyword evidence="12" id="KW-0472">Membrane</keyword>
<accession>A0A0D3KMX3</accession>
<comment type="cofactor">
    <cofactor evidence="1">
        <name>Mn(2+)</name>
        <dbReference type="ChEBI" id="CHEBI:29035"/>
    </cofactor>
</comment>
<reference evidence="18" key="1">
    <citation type="journal article" date="2013" name="Nature">
        <title>Pan genome of the phytoplankton Emiliania underpins its global distribution.</title>
        <authorList>
            <person name="Read B.A."/>
            <person name="Kegel J."/>
            <person name="Klute M.J."/>
            <person name="Kuo A."/>
            <person name="Lefebvre S.C."/>
            <person name="Maumus F."/>
            <person name="Mayer C."/>
            <person name="Miller J."/>
            <person name="Monier A."/>
            <person name="Salamov A."/>
            <person name="Young J."/>
            <person name="Aguilar M."/>
            <person name="Claverie J.M."/>
            <person name="Frickenhaus S."/>
            <person name="Gonzalez K."/>
            <person name="Herman E.K."/>
            <person name="Lin Y.C."/>
            <person name="Napier J."/>
            <person name="Ogata H."/>
            <person name="Sarno A.F."/>
            <person name="Shmutz J."/>
            <person name="Schroeder D."/>
            <person name="de Vargas C."/>
            <person name="Verret F."/>
            <person name="von Dassow P."/>
            <person name="Valentin K."/>
            <person name="Van de Peer Y."/>
            <person name="Wheeler G."/>
            <person name="Dacks J.B."/>
            <person name="Delwiche C.F."/>
            <person name="Dyhrman S.T."/>
            <person name="Glockner G."/>
            <person name="John U."/>
            <person name="Richards T."/>
            <person name="Worden A.Z."/>
            <person name="Zhang X."/>
            <person name="Grigoriev I.V."/>
            <person name="Allen A.E."/>
            <person name="Bidle K."/>
            <person name="Borodovsky M."/>
            <person name="Bowler C."/>
            <person name="Brownlee C."/>
            <person name="Cock J.M."/>
            <person name="Elias M."/>
            <person name="Gladyshev V.N."/>
            <person name="Groth M."/>
            <person name="Guda C."/>
            <person name="Hadaegh A."/>
            <person name="Iglesias-Rodriguez M.D."/>
            <person name="Jenkins J."/>
            <person name="Jones B.M."/>
            <person name="Lawson T."/>
            <person name="Leese F."/>
            <person name="Lindquist E."/>
            <person name="Lobanov A."/>
            <person name="Lomsadze A."/>
            <person name="Malik S.B."/>
            <person name="Marsh M.E."/>
            <person name="Mackinder L."/>
            <person name="Mock T."/>
            <person name="Mueller-Roeber B."/>
            <person name="Pagarete A."/>
            <person name="Parker M."/>
            <person name="Probert I."/>
            <person name="Quesneville H."/>
            <person name="Raines C."/>
            <person name="Rensing S.A."/>
            <person name="Riano-Pachon D.M."/>
            <person name="Richier S."/>
            <person name="Rokitta S."/>
            <person name="Shiraiwa Y."/>
            <person name="Soanes D.M."/>
            <person name="van der Giezen M."/>
            <person name="Wahlund T.M."/>
            <person name="Williams B."/>
            <person name="Wilson W."/>
            <person name="Wolfe G."/>
            <person name="Wurch L.L."/>
        </authorList>
    </citation>
    <scope>NUCLEOTIDE SEQUENCE</scope>
</reference>
<evidence type="ECO:0000256" key="3">
    <source>
        <dbReference type="ARBA" id="ARBA00004922"/>
    </source>
</evidence>
<dbReference type="AlphaFoldDB" id="A0A0D3KMX3"/>
<evidence type="ECO:0000256" key="2">
    <source>
        <dbReference type="ARBA" id="ARBA00004323"/>
    </source>
</evidence>
<dbReference type="Gene3D" id="3.90.550.10">
    <property type="entry name" value="Spore Coat Polysaccharide Biosynthesis Protein SpsA, Chain A"/>
    <property type="match status" value="2"/>
</dbReference>
<dbReference type="GO" id="GO:0003827">
    <property type="term" value="F:alpha-1,3-mannosylglycoprotein 2-beta-N-acetylglucosaminyltransferase activity"/>
    <property type="evidence" value="ECO:0007669"/>
    <property type="project" value="UniProtKB-EC"/>
</dbReference>
<evidence type="ECO:0000256" key="15">
    <source>
        <dbReference type="ARBA" id="ARBA00041712"/>
    </source>
</evidence>
<evidence type="ECO:0000256" key="4">
    <source>
        <dbReference type="ARBA" id="ARBA00006492"/>
    </source>
</evidence>
<evidence type="ECO:0000256" key="13">
    <source>
        <dbReference type="ARBA" id="ARBA00023211"/>
    </source>
</evidence>
<keyword evidence="8" id="KW-0479">Metal-binding</keyword>
<dbReference type="InterPro" id="IPR052261">
    <property type="entry name" value="Glycosyltransferase_13"/>
</dbReference>
<dbReference type="eggNOG" id="KOG1413">
    <property type="taxonomic scope" value="Eukaryota"/>
</dbReference>
<sequence length="346" mass="38476">MRRSPGSSREPRLTTSTAVLAVASALILLMLSFNARLYFSAACDQRLQQLADEKDRELQRLARRDLVAYVDWTPGALTPSRIAVLVIAYNRASYLDRALGSVMLRHPGGANWPVYVSQDGENDEVARDDTLLAVSAFNDNGQPRYSSDTSALYRSDFFPGLGWLLTRRLWAEIGAGWPEERGFWDDWMREPPQRQGRASIRPETSRSRTFGQKGTSLSQFYIKFLAPIQFSDQAAPAWAGRNLSFLLKAAYDPPFAARVAAAREVELRRVIDRSFTASGGGDVVVRYSTPKVLLGFCKQLGIMEDLKAGVPRTAYHGVIPLRVGGVMVFLAPSFAVDQDITQRKPP</sequence>
<dbReference type="Pfam" id="PF03071">
    <property type="entry name" value="GNT-I"/>
    <property type="match status" value="1"/>
</dbReference>
<dbReference type="GO" id="GO:0000139">
    <property type="term" value="C:Golgi membrane"/>
    <property type="evidence" value="ECO:0007669"/>
    <property type="project" value="UniProtKB-SubCell"/>
</dbReference>
<organism evidence="17 18">
    <name type="scientific">Emiliania huxleyi (strain CCMP1516)</name>
    <dbReference type="NCBI Taxonomy" id="280463"/>
    <lineage>
        <taxon>Eukaryota</taxon>
        <taxon>Haptista</taxon>
        <taxon>Haptophyta</taxon>
        <taxon>Prymnesiophyceae</taxon>
        <taxon>Isochrysidales</taxon>
        <taxon>Noelaerhabdaceae</taxon>
        <taxon>Emiliania</taxon>
    </lineage>
</organism>
<evidence type="ECO:0000256" key="7">
    <source>
        <dbReference type="ARBA" id="ARBA00022692"/>
    </source>
</evidence>
<evidence type="ECO:0000256" key="10">
    <source>
        <dbReference type="ARBA" id="ARBA00022989"/>
    </source>
</evidence>
<keyword evidence="18" id="KW-1185">Reference proteome</keyword>
<dbReference type="PaxDb" id="2903-EOD37108"/>
<keyword evidence="10" id="KW-1133">Transmembrane helix</keyword>
<dbReference type="PANTHER" id="PTHR10468">
    <property type="entry name" value="PROTEIN O-LINKED-MANNOSE BETA-1,2-N-ACETYLGLUCOSAMINYLTRANSFERASE 1/ALPHA-1,3-MANNOSYL-GLYCOPROTEIN 2-BETA-N-ACETYLGLUCOSAMINYLTRANSFERASE"/>
    <property type="match status" value="1"/>
</dbReference>
<comment type="catalytic activity">
    <reaction evidence="16">
        <text>N(4)-(alpha-D-Man-(1-&gt;3)-[alpha-D-Man-(1-&gt;3)-[alpha-D-Man-(1-&gt;6)]-alpha-D-Man-(1-&gt;6)]-beta-D-Man-(1-&gt;4)-beta-D-GlcNAc-(1-&gt;4)-beta-D-GlcNAc)-L-asparaginyl-[protein] (N-glucan mannose isomer 5A1,2) + UDP-N-acetyl-alpha-D-glucosamine = N(4)-{beta-D-GlcNAc-(1-&gt;2)-alpha-D-Man-(1-&gt;3)-[alpha-D-Man-(1-&gt;3)-[alpha-D-Man-(1-&gt;6)]-alpha-D-Man-(1-&gt;6)]-beta-D-Man-(1-&gt;4)-beta-D-GlcNAc-(1-&gt;4)-beta-D-GlcNAc}-L-asparaginyl-[protein] + UDP + H(+)</text>
        <dbReference type="Rhea" id="RHEA:11456"/>
        <dbReference type="Rhea" id="RHEA-COMP:14367"/>
        <dbReference type="Rhea" id="RHEA-COMP:14368"/>
        <dbReference type="ChEBI" id="CHEBI:15378"/>
        <dbReference type="ChEBI" id="CHEBI:57705"/>
        <dbReference type="ChEBI" id="CHEBI:58223"/>
        <dbReference type="ChEBI" id="CHEBI:59087"/>
        <dbReference type="ChEBI" id="CHEBI:60625"/>
        <dbReference type="EC" id="2.4.1.101"/>
    </reaction>
</comment>
<evidence type="ECO:0000256" key="16">
    <source>
        <dbReference type="ARBA" id="ARBA00049421"/>
    </source>
</evidence>
<dbReference type="GO" id="GO:0046872">
    <property type="term" value="F:metal ion binding"/>
    <property type="evidence" value="ECO:0007669"/>
    <property type="project" value="UniProtKB-KW"/>
</dbReference>
<evidence type="ECO:0000313" key="17">
    <source>
        <dbReference type="EnsemblProtists" id="EOD37108"/>
    </source>
</evidence>